<comment type="caution">
    <text evidence="2">The sequence shown here is derived from an EMBL/GenBank/DDBJ whole genome shotgun (WGS) entry which is preliminary data.</text>
</comment>
<dbReference type="RefSeq" id="WP_179729988.1">
    <property type="nucleotide sequence ID" value="NZ_JBHMAW010000031.1"/>
</dbReference>
<dbReference type="AlphaFoldDB" id="A0A852RFA2"/>
<evidence type="ECO:0000313" key="2">
    <source>
        <dbReference type="EMBL" id="NYD29408.1"/>
    </source>
</evidence>
<name>A0A852RFA2_9ACTN</name>
<dbReference type="Proteomes" id="UP000582231">
    <property type="component" value="Unassembled WGS sequence"/>
</dbReference>
<accession>A0A852RFA2</accession>
<protein>
    <recommendedName>
        <fullName evidence="1">Methylase-associated X1 domain-containing protein</fullName>
    </recommendedName>
</protein>
<organism evidence="2 3">
    <name type="scientific">Nocardioides kongjuensis</name>
    <dbReference type="NCBI Taxonomy" id="349522"/>
    <lineage>
        <taxon>Bacteria</taxon>
        <taxon>Bacillati</taxon>
        <taxon>Actinomycetota</taxon>
        <taxon>Actinomycetes</taxon>
        <taxon>Propionibacteriales</taxon>
        <taxon>Nocardioidaceae</taxon>
        <taxon>Nocardioides</taxon>
    </lineage>
</organism>
<feature type="domain" description="Methylase-associated X1" evidence="1">
    <location>
        <begin position="54"/>
        <end position="166"/>
    </location>
</feature>
<proteinExistence type="predicted"/>
<gene>
    <name evidence="2" type="ORF">BJ958_000954</name>
</gene>
<dbReference type="Pfam" id="PF20296">
    <property type="entry name" value="MTaX1"/>
    <property type="match status" value="1"/>
</dbReference>
<dbReference type="InterPro" id="IPR046894">
    <property type="entry name" value="MTaX1"/>
</dbReference>
<reference evidence="2 3" key="1">
    <citation type="submission" date="2020-07" db="EMBL/GenBank/DDBJ databases">
        <title>Sequencing the genomes of 1000 actinobacteria strains.</title>
        <authorList>
            <person name="Klenk H.-P."/>
        </authorList>
    </citation>
    <scope>NUCLEOTIDE SEQUENCE [LARGE SCALE GENOMIC DNA]</scope>
    <source>
        <strain evidence="2 3">DSM 19082</strain>
    </source>
</reference>
<evidence type="ECO:0000259" key="1">
    <source>
        <dbReference type="Pfam" id="PF20296"/>
    </source>
</evidence>
<sequence>MGSEIVDQIGPDGTLIQDVDTTLSPSRKRELLFDALPGAQIEPYAGRSVVRFRDQVILTKQITHLGRPWDAFKKRIQIPRYWLDIEQRGRADGLTVRFIGVYHYGGTTIFVDFDPSTYIKRKANNSAAHVATNDLFQAQTLGQFSREDKNGNRLTSVRSDQFATYLTRGYEEKNPHIEVFDRFSESFLDGARIDGLTAVQEMHAAKWPDRFQNEWAGFYVEFRLSRFLEHNGLHDLVVVQKEKRKGEFDYDLRFLNHGVLEHYGDLKASNIAVNDSPGNDAADFFRCLSETGRFWYVIYEHETWHGRDNDNVATIAWNDWRRSVGHVGRSTIYDPLSYAGRFKEAVRFVRVKILEVNQANVAVVLGDFQKDFKQPDGKPRKGKVMIRKKDIDNFLIYTKSIEVPASD</sequence>
<evidence type="ECO:0000313" key="3">
    <source>
        <dbReference type="Proteomes" id="UP000582231"/>
    </source>
</evidence>
<keyword evidence="3" id="KW-1185">Reference proteome</keyword>
<dbReference type="EMBL" id="JACCBF010000001">
    <property type="protein sequence ID" value="NYD29408.1"/>
    <property type="molecule type" value="Genomic_DNA"/>
</dbReference>